<keyword evidence="3" id="KW-1185">Reference proteome</keyword>
<feature type="compositionally biased region" description="Low complexity" evidence="1">
    <location>
        <begin position="791"/>
        <end position="801"/>
    </location>
</feature>
<feature type="compositionally biased region" description="Polar residues" evidence="1">
    <location>
        <begin position="500"/>
        <end position="511"/>
    </location>
</feature>
<dbReference type="GO" id="GO:0007095">
    <property type="term" value="P:mitotic G2 DNA damage checkpoint signaling"/>
    <property type="evidence" value="ECO:0007669"/>
    <property type="project" value="InterPro"/>
</dbReference>
<feature type="region of interest" description="Disordered" evidence="1">
    <location>
        <begin position="467"/>
        <end position="660"/>
    </location>
</feature>
<evidence type="ECO:0008006" key="4">
    <source>
        <dbReference type="Google" id="ProtNLM"/>
    </source>
</evidence>
<dbReference type="InterPro" id="IPR040227">
    <property type="entry name" value="Nibrin-rel"/>
</dbReference>
<dbReference type="PANTHER" id="PTHR12162">
    <property type="entry name" value="NIBRIN-RELATED"/>
    <property type="match status" value="1"/>
</dbReference>
<feature type="compositionally biased region" description="Polar residues" evidence="1">
    <location>
        <begin position="840"/>
        <end position="850"/>
    </location>
</feature>
<proteinExistence type="predicted"/>
<name>A0A166BB27_9AGAM</name>
<feature type="compositionally biased region" description="Polar residues" evidence="1">
    <location>
        <begin position="547"/>
        <end position="574"/>
    </location>
</feature>
<dbReference type="GO" id="GO:0030870">
    <property type="term" value="C:Mre11 complex"/>
    <property type="evidence" value="ECO:0007669"/>
    <property type="project" value="InterPro"/>
</dbReference>
<gene>
    <name evidence="2" type="ORF">FIBSPDRAFT_798938</name>
</gene>
<evidence type="ECO:0000313" key="2">
    <source>
        <dbReference type="EMBL" id="KZP12460.1"/>
    </source>
</evidence>
<dbReference type="Proteomes" id="UP000076532">
    <property type="component" value="Unassembled WGS sequence"/>
</dbReference>
<sequence>MWTITGPFDALEKNDSSIKKTKLLKTNSRYTLGRKDRQLVVNNAKVSHDHAAISVGAHSADHVSDPSAIPTLSIHNASKKVLVVYRSGAQLHVGPSSTEDLQDGDVVDIITGVPLSVRWLQVCVLAPAKSSKTFSIDACASLGINLVHTSHECVTHHLIPQFLAIAAIATSLVSAAQLVKPEWLHEVIRLGNLPIGDDPSNGSSLEQVCTLPAESKFRPAFSASLPSPLKSFKVWEPNEERVNMFIGYKFLFVGERGREAENSVTELVARGGGEGAKFNVSAGLQDWHRLLVKEQKKQRTGDKKGLIVVADGKAMSVAIGSQEWNTFQIEAKSFEAACISPDTLVQAVMYTDISLLAANQVVQAEDESGDRSSSPLPEFVPNTLPEEPSYPPPTEPPKPQRNLRRRVTPSVESRPPTPPKELEPVEDEPPPPRKLLKRRTRATTPSIADSNDLPVADTGASLAALASASTADTSMPVMFTEDSAPVPTRSSRLKRRAGTAASTLANTQTFESGFGQAPEAEPPLKKFKALFDASHPDQKDSAADNDAPTSYEPQSSQINSQGESQTQSGGTLASKNGRDPQLAAVAEEEEESTPTQARGVKRKPATDEGGMATDSIQAAPLAKRRAQENVNSVQPAQLAATQKPPSSTKRTALTSGAAVGKPDMDTAFLKAIASTKKGKKAEDSFDREFNKLKISKPDVQRDEQETEWAVLDDFGDDCGIRGNFMVVMEMEVYSKGNGGSRRNEMSAQWSDRPNFKKFKKKSNAVARAAVELVVHEDNDYGMGAAYWKGNSQSQSQSDPSQRITTQSDRRGRGFIATYSDEEAEAEEPVPTKRKPPATAKSAQNGSQIGRSTGKRAKSRPLFLDSDEDTEDKVVLPMDVPLDIDRGHDDDAMTLQSESTSRPKSSTTKRGGKKVPVIVDDDSDDGATFKGFRGKARGTR</sequence>
<dbReference type="EMBL" id="KV417647">
    <property type="protein sequence ID" value="KZP12460.1"/>
    <property type="molecule type" value="Genomic_DNA"/>
</dbReference>
<feature type="compositionally biased region" description="Polar residues" evidence="1">
    <location>
        <begin position="628"/>
        <end position="654"/>
    </location>
</feature>
<organism evidence="2 3">
    <name type="scientific">Athelia psychrophila</name>
    <dbReference type="NCBI Taxonomy" id="1759441"/>
    <lineage>
        <taxon>Eukaryota</taxon>
        <taxon>Fungi</taxon>
        <taxon>Dikarya</taxon>
        <taxon>Basidiomycota</taxon>
        <taxon>Agaricomycotina</taxon>
        <taxon>Agaricomycetes</taxon>
        <taxon>Agaricomycetidae</taxon>
        <taxon>Atheliales</taxon>
        <taxon>Atheliaceae</taxon>
        <taxon>Athelia</taxon>
    </lineage>
</organism>
<dbReference type="GO" id="GO:0000724">
    <property type="term" value="P:double-strand break repair via homologous recombination"/>
    <property type="evidence" value="ECO:0007669"/>
    <property type="project" value="TreeGrafter"/>
</dbReference>
<accession>A0A166BB27</accession>
<feature type="region of interest" description="Disordered" evidence="1">
    <location>
        <begin position="366"/>
        <end position="455"/>
    </location>
</feature>
<evidence type="ECO:0000313" key="3">
    <source>
        <dbReference type="Proteomes" id="UP000076532"/>
    </source>
</evidence>
<feature type="compositionally biased region" description="Pro residues" evidence="1">
    <location>
        <begin position="388"/>
        <end position="399"/>
    </location>
</feature>
<dbReference type="AlphaFoldDB" id="A0A166BB27"/>
<evidence type="ECO:0000256" key="1">
    <source>
        <dbReference type="SAM" id="MobiDB-lite"/>
    </source>
</evidence>
<dbReference type="OrthoDB" id="552194at2759"/>
<reference evidence="2 3" key="1">
    <citation type="journal article" date="2016" name="Mol. Biol. Evol.">
        <title>Comparative Genomics of Early-Diverging Mushroom-Forming Fungi Provides Insights into the Origins of Lignocellulose Decay Capabilities.</title>
        <authorList>
            <person name="Nagy L.G."/>
            <person name="Riley R."/>
            <person name="Tritt A."/>
            <person name="Adam C."/>
            <person name="Daum C."/>
            <person name="Floudas D."/>
            <person name="Sun H."/>
            <person name="Yadav J.S."/>
            <person name="Pangilinan J."/>
            <person name="Larsson K.H."/>
            <person name="Matsuura K."/>
            <person name="Barry K."/>
            <person name="Labutti K."/>
            <person name="Kuo R."/>
            <person name="Ohm R.A."/>
            <person name="Bhattacharya S.S."/>
            <person name="Shirouzu T."/>
            <person name="Yoshinaga Y."/>
            <person name="Martin F.M."/>
            <person name="Grigoriev I.V."/>
            <person name="Hibbett D.S."/>
        </authorList>
    </citation>
    <scope>NUCLEOTIDE SEQUENCE [LARGE SCALE GENOMIC DNA]</scope>
    <source>
        <strain evidence="2 3">CBS 109695</strain>
    </source>
</reference>
<dbReference type="PANTHER" id="PTHR12162:SF0">
    <property type="entry name" value="NIBRIN"/>
    <property type="match status" value="1"/>
</dbReference>
<feature type="compositionally biased region" description="Low complexity" evidence="1">
    <location>
        <begin position="896"/>
        <end position="908"/>
    </location>
</feature>
<dbReference type="GO" id="GO:0003684">
    <property type="term" value="F:damaged DNA binding"/>
    <property type="evidence" value="ECO:0007669"/>
    <property type="project" value="TreeGrafter"/>
</dbReference>
<protein>
    <recommendedName>
        <fullName evidence="4">FHA domain-containing protein</fullName>
    </recommendedName>
</protein>
<feature type="region of interest" description="Disordered" evidence="1">
    <location>
        <begin position="785"/>
        <end position="939"/>
    </location>
</feature>